<feature type="transmembrane region" description="Helical" evidence="6">
    <location>
        <begin position="16"/>
        <end position="38"/>
    </location>
</feature>
<feature type="transmembrane region" description="Helical" evidence="6">
    <location>
        <begin position="328"/>
        <end position="348"/>
    </location>
</feature>
<dbReference type="InterPro" id="IPR002797">
    <property type="entry name" value="Polysacc_synth"/>
</dbReference>
<evidence type="ECO:0000256" key="4">
    <source>
        <dbReference type="ARBA" id="ARBA00022989"/>
    </source>
</evidence>
<dbReference type="AlphaFoldDB" id="A0A3E0WME9"/>
<comment type="caution">
    <text evidence="7">The sequence shown here is derived from an EMBL/GenBank/DDBJ whole genome shotgun (WGS) entry which is preliminary data.</text>
</comment>
<dbReference type="PANTHER" id="PTHR30250:SF11">
    <property type="entry name" value="O-ANTIGEN TRANSPORTER-RELATED"/>
    <property type="match status" value="1"/>
</dbReference>
<keyword evidence="4 6" id="KW-1133">Transmembrane helix</keyword>
<protein>
    <recommendedName>
        <fullName evidence="9">Polysaccharide biosynthesis protein</fullName>
    </recommendedName>
</protein>
<dbReference type="PANTHER" id="PTHR30250">
    <property type="entry name" value="PST FAMILY PREDICTED COLANIC ACID TRANSPORTER"/>
    <property type="match status" value="1"/>
</dbReference>
<feature type="transmembrane region" description="Helical" evidence="6">
    <location>
        <begin position="387"/>
        <end position="408"/>
    </location>
</feature>
<keyword evidence="3 6" id="KW-0812">Transmembrane</keyword>
<evidence type="ECO:0000256" key="2">
    <source>
        <dbReference type="ARBA" id="ARBA00022475"/>
    </source>
</evidence>
<feature type="transmembrane region" description="Helical" evidence="6">
    <location>
        <begin position="360"/>
        <end position="381"/>
    </location>
</feature>
<evidence type="ECO:0000256" key="1">
    <source>
        <dbReference type="ARBA" id="ARBA00004651"/>
    </source>
</evidence>
<dbReference type="GO" id="GO:0005886">
    <property type="term" value="C:plasma membrane"/>
    <property type="evidence" value="ECO:0007669"/>
    <property type="project" value="UniProtKB-SubCell"/>
</dbReference>
<feature type="transmembrane region" description="Helical" evidence="6">
    <location>
        <begin position="284"/>
        <end position="308"/>
    </location>
</feature>
<evidence type="ECO:0000256" key="5">
    <source>
        <dbReference type="ARBA" id="ARBA00023136"/>
    </source>
</evidence>
<feature type="transmembrane region" description="Helical" evidence="6">
    <location>
        <begin position="207"/>
        <end position="226"/>
    </location>
</feature>
<evidence type="ECO:0000256" key="6">
    <source>
        <dbReference type="SAM" id="Phobius"/>
    </source>
</evidence>
<feature type="transmembrane region" description="Helical" evidence="6">
    <location>
        <begin position="142"/>
        <end position="162"/>
    </location>
</feature>
<evidence type="ECO:0000256" key="3">
    <source>
        <dbReference type="ARBA" id="ARBA00022692"/>
    </source>
</evidence>
<organism evidence="7 8">
    <name type="scientific">Virgibacillus dokdonensis</name>
    <dbReference type="NCBI Taxonomy" id="302167"/>
    <lineage>
        <taxon>Bacteria</taxon>
        <taxon>Bacillati</taxon>
        <taxon>Bacillota</taxon>
        <taxon>Bacilli</taxon>
        <taxon>Bacillales</taxon>
        <taxon>Bacillaceae</taxon>
        <taxon>Virgibacillus</taxon>
    </lineage>
</organism>
<feature type="transmembrane region" description="Helical" evidence="6">
    <location>
        <begin position="44"/>
        <end position="63"/>
    </location>
</feature>
<feature type="transmembrane region" description="Helical" evidence="6">
    <location>
        <begin position="246"/>
        <end position="264"/>
    </location>
</feature>
<dbReference type="Pfam" id="PF01943">
    <property type="entry name" value="Polysacc_synt"/>
    <property type="match status" value="1"/>
</dbReference>
<proteinExistence type="predicted"/>
<sequence>MTMELKALTLKQNFSWNFLGSLTYSLSQWLILIVIARLGSPEVVGLYVLGMAITAPIIMLTNLQLRSIQATDTSSDYIFNDYIALRIFTGFIAIILTLAISIINDYEPYKVAVISLIAFSKVIDSYSDVIYGQLQQKERMDYIGISRIIKGSLTIITVGVTMLITKNFLVSLIILNITWFVILITYDRRKIKLFVNNIIPKFQVKKIKKLIILAFPLGVILMLGSLNTNIPRIIVEKYLGEEKLGYFAAITYIMVAGSAFVNAIGQASAPRLAKLYKNAKLKSFIGLLLKLLSIGIVLGIGGTLVSLFLGDFILKVVYGEPYTNYTNILIYAMIASIFDYSASFLGYGLTSMRLFKIQPLLGTIWLSVCIIFSLMLIPNFGLKGASFTLIVTSFTQFLLMLLIIIILIKKKEMKRM</sequence>
<feature type="transmembrane region" description="Helical" evidence="6">
    <location>
        <begin position="83"/>
        <end position="103"/>
    </location>
</feature>
<keyword evidence="2" id="KW-1003">Cell membrane</keyword>
<evidence type="ECO:0000313" key="7">
    <source>
        <dbReference type="EMBL" id="RFA33383.1"/>
    </source>
</evidence>
<evidence type="ECO:0000313" key="8">
    <source>
        <dbReference type="Proteomes" id="UP000256488"/>
    </source>
</evidence>
<dbReference type="EMBL" id="NFZX01000038">
    <property type="protein sequence ID" value="RFA33383.1"/>
    <property type="molecule type" value="Genomic_DNA"/>
</dbReference>
<gene>
    <name evidence="7" type="ORF">CAI16_15005</name>
</gene>
<keyword evidence="5 6" id="KW-0472">Membrane</keyword>
<dbReference type="Proteomes" id="UP000256488">
    <property type="component" value="Unassembled WGS sequence"/>
</dbReference>
<dbReference type="InterPro" id="IPR050833">
    <property type="entry name" value="Poly_Biosynth_Transport"/>
</dbReference>
<accession>A0A3E0WME9</accession>
<name>A0A3E0WME9_9BACI</name>
<dbReference type="RefSeq" id="WP_116279063.1">
    <property type="nucleotide sequence ID" value="NZ_NFZX01000038.1"/>
</dbReference>
<feature type="transmembrane region" description="Helical" evidence="6">
    <location>
        <begin position="168"/>
        <end position="186"/>
    </location>
</feature>
<reference evidence="7 8" key="1">
    <citation type="submission" date="2017-05" db="EMBL/GenBank/DDBJ databases">
        <title>Virgibacillus sp. AK90 isolated from a saltern of Kakinada, India.</title>
        <authorList>
            <person name="Gupta V."/>
            <person name="Sidhu C."/>
            <person name="Korpole S."/>
            <person name="Pinnaka A.K."/>
        </authorList>
    </citation>
    <scope>NUCLEOTIDE SEQUENCE [LARGE SCALE GENOMIC DNA]</scope>
    <source>
        <strain evidence="7 8">AK90</strain>
    </source>
</reference>
<comment type="subcellular location">
    <subcellularLocation>
        <location evidence="1">Cell membrane</location>
        <topology evidence="1">Multi-pass membrane protein</topology>
    </subcellularLocation>
</comment>
<evidence type="ECO:0008006" key="9">
    <source>
        <dbReference type="Google" id="ProtNLM"/>
    </source>
</evidence>